<sequence length="142" mass="15325">MSRAAQSTAHHPTTELAELGRFFTITARSFDAGRTAPQMFSGAIDAAWHQLLTDPAAHDAFTTEHAGRPLTHSPIKGAGFITWLSTYEEAYGPLPQIWFTDATGTVDTDSLARYRETGQVWAEWDCSPAPGDDDAVPGTTSA</sequence>
<organism evidence="1">
    <name type="scientific">Streptomyces sp. Y1</name>
    <dbReference type="NCBI Taxonomy" id="3238634"/>
    <lineage>
        <taxon>Bacteria</taxon>
        <taxon>Bacillati</taxon>
        <taxon>Actinomycetota</taxon>
        <taxon>Actinomycetes</taxon>
        <taxon>Kitasatosporales</taxon>
        <taxon>Streptomycetaceae</taxon>
        <taxon>Streptomyces</taxon>
    </lineage>
</organism>
<dbReference type="AlphaFoldDB" id="A0AB39TR85"/>
<name>A0AB39TR85_9ACTN</name>
<dbReference type="RefSeq" id="WP_045710825.1">
    <property type="nucleotide sequence ID" value="NZ_CP163445.1"/>
</dbReference>
<accession>A0AB39TR85</accession>
<reference evidence="1" key="1">
    <citation type="submission" date="2024-07" db="EMBL/GenBank/DDBJ databases">
        <authorList>
            <person name="Yu S.T."/>
        </authorList>
    </citation>
    <scope>NUCLEOTIDE SEQUENCE</scope>
    <source>
        <strain evidence="1">Y1</strain>
    </source>
</reference>
<gene>
    <name evidence="1" type="ORF">AB2U05_25280</name>
</gene>
<protein>
    <submittedName>
        <fullName evidence="1">Uncharacterized protein</fullName>
    </submittedName>
</protein>
<evidence type="ECO:0000313" key="1">
    <source>
        <dbReference type="EMBL" id="XDQ81546.1"/>
    </source>
</evidence>
<proteinExistence type="predicted"/>
<dbReference type="EMBL" id="CP163445">
    <property type="protein sequence ID" value="XDQ81546.1"/>
    <property type="molecule type" value="Genomic_DNA"/>
</dbReference>